<sequence>MSTLVLLALTGLGLGALYFLIASGLSLIFGLMDVLNFAHGALVTAGAYTAWRLTGRLPFVLAVAAAIAVGAVLAAVVETVLIRPLYERPKDQILVTVGLGLALPALVQGIWGADARQVRAPKQLTGTVGLLGARVPTDRFVLVAAAVVVLVALKLFLARTRYGLIVRAGVEDRAMVTALGIDVRRAFTLVFAVGGALAGLAGALGGVYFGSVSPNQGTSLLVFGFVVVVIGGLGRIDGVALAAAAVGLVQQFTNYYAASGLGDLAAVAILAGVLLVRGNGEGLQRLIRRTA</sequence>
<keyword evidence="3" id="KW-1003">Cell membrane</keyword>
<protein>
    <submittedName>
        <fullName evidence="10">Branched-chain amino acid ABC transporter permease</fullName>
    </submittedName>
</protein>
<feature type="transmembrane region" description="Helical" evidence="9">
    <location>
        <begin position="186"/>
        <end position="209"/>
    </location>
</feature>
<accession>A0ABP5GPE2</accession>
<evidence type="ECO:0000313" key="10">
    <source>
        <dbReference type="EMBL" id="GAA2051413.1"/>
    </source>
</evidence>
<evidence type="ECO:0000313" key="11">
    <source>
        <dbReference type="Proteomes" id="UP001500751"/>
    </source>
</evidence>
<feature type="transmembrane region" description="Helical" evidence="9">
    <location>
        <begin position="93"/>
        <end position="111"/>
    </location>
</feature>
<keyword evidence="4 9" id="KW-0812">Transmembrane</keyword>
<evidence type="ECO:0000256" key="6">
    <source>
        <dbReference type="ARBA" id="ARBA00022989"/>
    </source>
</evidence>
<evidence type="ECO:0000256" key="7">
    <source>
        <dbReference type="ARBA" id="ARBA00023136"/>
    </source>
</evidence>
<dbReference type="CDD" id="cd06582">
    <property type="entry name" value="TM_PBP1_LivH_like"/>
    <property type="match status" value="1"/>
</dbReference>
<comment type="similarity">
    <text evidence="8">Belongs to the binding-protein-dependent transport system permease family. LivHM subfamily.</text>
</comment>
<dbReference type="PANTHER" id="PTHR11795:SF442">
    <property type="entry name" value="ABC TRANSPORTER ATP-BINDING PROTEIN"/>
    <property type="match status" value="1"/>
</dbReference>
<dbReference type="RefSeq" id="WP_344669791.1">
    <property type="nucleotide sequence ID" value="NZ_BAAAQN010000051.1"/>
</dbReference>
<keyword evidence="11" id="KW-1185">Reference proteome</keyword>
<feature type="transmembrane region" description="Helical" evidence="9">
    <location>
        <begin position="140"/>
        <end position="157"/>
    </location>
</feature>
<dbReference type="Proteomes" id="UP001500751">
    <property type="component" value="Unassembled WGS sequence"/>
</dbReference>
<dbReference type="InterPro" id="IPR001851">
    <property type="entry name" value="ABC_transp_permease"/>
</dbReference>
<evidence type="ECO:0000256" key="9">
    <source>
        <dbReference type="SAM" id="Phobius"/>
    </source>
</evidence>
<evidence type="ECO:0000256" key="3">
    <source>
        <dbReference type="ARBA" id="ARBA00022475"/>
    </source>
</evidence>
<reference evidence="11" key="1">
    <citation type="journal article" date="2019" name="Int. J. Syst. Evol. Microbiol.">
        <title>The Global Catalogue of Microorganisms (GCM) 10K type strain sequencing project: providing services to taxonomists for standard genome sequencing and annotation.</title>
        <authorList>
            <consortium name="The Broad Institute Genomics Platform"/>
            <consortium name="The Broad Institute Genome Sequencing Center for Infectious Disease"/>
            <person name="Wu L."/>
            <person name="Ma J."/>
        </authorList>
    </citation>
    <scope>NUCLEOTIDE SEQUENCE [LARGE SCALE GENOMIC DNA]</scope>
    <source>
        <strain evidence="11">JCM 16014</strain>
    </source>
</reference>
<feature type="transmembrane region" description="Helical" evidence="9">
    <location>
        <begin position="56"/>
        <end position="81"/>
    </location>
</feature>
<proteinExistence type="inferred from homology"/>
<keyword evidence="7 9" id="KW-0472">Membrane</keyword>
<comment type="subcellular location">
    <subcellularLocation>
        <location evidence="1">Cell membrane</location>
        <topology evidence="1">Multi-pass membrane protein</topology>
    </subcellularLocation>
</comment>
<evidence type="ECO:0000256" key="2">
    <source>
        <dbReference type="ARBA" id="ARBA00022448"/>
    </source>
</evidence>
<evidence type="ECO:0000256" key="8">
    <source>
        <dbReference type="ARBA" id="ARBA00037998"/>
    </source>
</evidence>
<dbReference type="InterPro" id="IPR052157">
    <property type="entry name" value="BCAA_transport_permease"/>
</dbReference>
<name>A0ABP5GPE2_9ACTN</name>
<keyword evidence="2" id="KW-0813">Transport</keyword>
<feature type="transmembrane region" description="Helical" evidence="9">
    <location>
        <begin position="221"/>
        <end position="248"/>
    </location>
</feature>
<dbReference type="PANTHER" id="PTHR11795">
    <property type="entry name" value="BRANCHED-CHAIN AMINO ACID TRANSPORT SYSTEM PERMEASE PROTEIN LIVH"/>
    <property type="match status" value="1"/>
</dbReference>
<keyword evidence="6 9" id="KW-1133">Transmembrane helix</keyword>
<keyword evidence="5" id="KW-0029">Amino-acid transport</keyword>
<evidence type="ECO:0000256" key="1">
    <source>
        <dbReference type="ARBA" id="ARBA00004651"/>
    </source>
</evidence>
<organism evidence="10 11">
    <name type="scientific">Catenulispora yoronensis</name>
    <dbReference type="NCBI Taxonomy" id="450799"/>
    <lineage>
        <taxon>Bacteria</taxon>
        <taxon>Bacillati</taxon>
        <taxon>Actinomycetota</taxon>
        <taxon>Actinomycetes</taxon>
        <taxon>Catenulisporales</taxon>
        <taxon>Catenulisporaceae</taxon>
        <taxon>Catenulispora</taxon>
    </lineage>
</organism>
<dbReference type="EMBL" id="BAAAQN010000051">
    <property type="protein sequence ID" value="GAA2051413.1"/>
    <property type="molecule type" value="Genomic_DNA"/>
</dbReference>
<evidence type="ECO:0000256" key="4">
    <source>
        <dbReference type="ARBA" id="ARBA00022692"/>
    </source>
</evidence>
<dbReference type="Pfam" id="PF02653">
    <property type="entry name" value="BPD_transp_2"/>
    <property type="match status" value="1"/>
</dbReference>
<evidence type="ECO:0000256" key="5">
    <source>
        <dbReference type="ARBA" id="ARBA00022970"/>
    </source>
</evidence>
<comment type="caution">
    <text evidence="10">The sequence shown here is derived from an EMBL/GenBank/DDBJ whole genome shotgun (WGS) entry which is preliminary data.</text>
</comment>
<gene>
    <name evidence="10" type="ORF">GCM10009839_67940</name>
</gene>
<feature type="transmembrane region" description="Helical" evidence="9">
    <location>
        <begin position="255"/>
        <end position="276"/>
    </location>
</feature>